<evidence type="ECO:0000313" key="3">
    <source>
        <dbReference type="Proteomes" id="UP000313359"/>
    </source>
</evidence>
<feature type="region of interest" description="Disordered" evidence="1">
    <location>
        <begin position="67"/>
        <end position="127"/>
    </location>
</feature>
<dbReference type="AlphaFoldDB" id="A0A5C2S944"/>
<dbReference type="EMBL" id="ML122266">
    <property type="protein sequence ID" value="RPD60322.1"/>
    <property type="molecule type" value="Genomic_DNA"/>
</dbReference>
<protein>
    <submittedName>
        <fullName evidence="2">Uncharacterized protein</fullName>
    </submittedName>
</protein>
<dbReference type="OrthoDB" id="2755154at2759"/>
<accession>A0A5C2S944</accession>
<dbReference type="Proteomes" id="UP000313359">
    <property type="component" value="Unassembled WGS sequence"/>
</dbReference>
<evidence type="ECO:0000313" key="2">
    <source>
        <dbReference type="EMBL" id="RPD60322.1"/>
    </source>
</evidence>
<organism evidence="2 3">
    <name type="scientific">Lentinus tigrinus ALCF2SS1-6</name>
    <dbReference type="NCBI Taxonomy" id="1328759"/>
    <lineage>
        <taxon>Eukaryota</taxon>
        <taxon>Fungi</taxon>
        <taxon>Dikarya</taxon>
        <taxon>Basidiomycota</taxon>
        <taxon>Agaricomycotina</taxon>
        <taxon>Agaricomycetes</taxon>
        <taxon>Polyporales</taxon>
        <taxon>Polyporaceae</taxon>
        <taxon>Lentinus</taxon>
    </lineage>
</organism>
<reference evidence="2" key="1">
    <citation type="journal article" date="2018" name="Genome Biol. Evol.">
        <title>Genomics and development of Lentinus tigrinus, a white-rot wood-decaying mushroom with dimorphic fruiting bodies.</title>
        <authorList>
            <person name="Wu B."/>
            <person name="Xu Z."/>
            <person name="Knudson A."/>
            <person name="Carlson A."/>
            <person name="Chen N."/>
            <person name="Kovaka S."/>
            <person name="LaButti K."/>
            <person name="Lipzen A."/>
            <person name="Pennachio C."/>
            <person name="Riley R."/>
            <person name="Schakwitz W."/>
            <person name="Umezawa K."/>
            <person name="Ohm R.A."/>
            <person name="Grigoriev I.V."/>
            <person name="Nagy L.G."/>
            <person name="Gibbons J."/>
            <person name="Hibbett D."/>
        </authorList>
    </citation>
    <scope>NUCLEOTIDE SEQUENCE [LARGE SCALE GENOMIC DNA]</scope>
    <source>
        <strain evidence="2">ALCF2SS1-6</strain>
    </source>
</reference>
<name>A0A5C2S944_9APHY</name>
<keyword evidence="3" id="KW-1185">Reference proteome</keyword>
<sequence>MAPAHSKLRSSPPSSYIFSAAMTADGLRPTVIECVAPSPPRRVRGVELTITRVFKTPGVSLKRFKDAASPSFTRSATPGSAQRLSTPAPEAAPAGVSQPSSSAVPSVVSRARGSVDTPGLHATTSSISTRITRSASYAAIKGSSKLGRRSSMAAIDSRLDPDGAIVTRYGEQDGEPIFIRQERVTSTTEPEVVTYFWESFTAVPLCQPPDLTAHPDLTAGDLYSNIVRGESKSVQLWMWTVDAEGAGAWKRVREGDVREDGRRLTVTPKRQQPSWVSPNWGVKQLRNQRAR</sequence>
<gene>
    <name evidence="2" type="ORF">L227DRAFT_611281</name>
</gene>
<feature type="compositionally biased region" description="Polar residues" evidence="1">
    <location>
        <begin position="70"/>
        <end position="85"/>
    </location>
</feature>
<evidence type="ECO:0000256" key="1">
    <source>
        <dbReference type="SAM" id="MobiDB-lite"/>
    </source>
</evidence>
<proteinExistence type="predicted"/>
<feature type="compositionally biased region" description="Low complexity" evidence="1">
    <location>
        <begin position="91"/>
        <end position="115"/>
    </location>
</feature>